<reference evidence="3" key="1">
    <citation type="journal article" date="2019" name="Int. J. Syst. Evol. Microbiol.">
        <title>The Global Catalogue of Microorganisms (GCM) 10K type strain sequencing project: providing services to taxonomists for standard genome sequencing and annotation.</title>
        <authorList>
            <consortium name="The Broad Institute Genomics Platform"/>
            <consortium name="The Broad Institute Genome Sequencing Center for Infectious Disease"/>
            <person name="Wu L."/>
            <person name="Ma J."/>
        </authorList>
    </citation>
    <scope>NUCLEOTIDE SEQUENCE [LARGE SCALE GENOMIC DNA]</scope>
    <source>
        <strain evidence="3">JCM 16918</strain>
    </source>
</reference>
<keyword evidence="3" id="KW-1185">Reference proteome</keyword>
<dbReference type="CDD" id="cd04196">
    <property type="entry name" value="GT_2_like_d"/>
    <property type="match status" value="1"/>
</dbReference>
<dbReference type="EMBL" id="BMOR01000004">
    <property type="protein sequence ID" value="GGN35544.1"/>
    <property type="molecule type" value="Genomic_DNA"/>
</dbReference>
<evidence type="ECO:0000313" key="2">
    <source>
        <dbReference type="EMBL" id="GGN35544.1"/>
    </source>
</evidence>
<organism evidence="2 3">
    <name type="scientific">Deinococcus daejeonensis</name>
    <dbReference type="NCBI Taxonomy" id="1007098"/>
    <lineage>
        <taxon>Bacteria</taxon>
        <taxon>Thermotogati</taxon>
        <taxon>Deinococcota</taxon>
        <taxon>Deinococci</taxon>
        <taxon>Deinococcales</taxon>
        <taxon>Deinococcaceae</taxon>
        <taxon>Deinococcus</taxon>
    </lineage>
</organism>
<dbReference type="Gene3D" id="3.90.550.10">
    <property type="entry name" value="Spore Coat Polysaccharide Biosynthesis Protein SpsA, Chain A"/>
    <property type="match status" value="1"/>
</dbReference>
<dbReference type="SUPFAM" id="SSF53448">
    <property type="entry name" value="Nucleotide-diphospho-sugar transferases"/>
    <property type="match status" value="1"/>
</dbReference>
<accession>A0ABQ2J0D0</accession>
<dbReference type="Pfam" id="PF00535">
    <property type="entry name" value="Glycos_transf_2"/>
    <property type="match status" value="1"/>
</dbReference>
<evidence type="ECO:0000259" key="1">
    <source>
        <dbReference type="Pfam" id="PF00535"/>
    </source>
</evidence>
<comment type="caution">
    <text evidence="2">The sequence shown here is derived from an EMBL/GenBank/DDBJ whole genome shotgun (WGS) entry which is preliminary data.</text>
</comment>
<evidence type="ECO:0000313" key="3">
    <source>
        <dbReference type="Proteomes" id="UP000645517"/>
    </source>
</evidence>
<dbReference type="InterPro" id="IPR001173">
    <property type="entry name" value="Glyco_trans_2-like"/>
</dbReference>
<dbReference type="RefSeq" id="WP_189055608.1">
    <property type="nucleotide sequence ID" value="NZ_BMOR01000004.1"/>
</dbReference>
<feature type="domain" description="Glycosyltransferase 2-like" evidence="1">
    <location>
        <begin position="5"/>
        <end position="111"/>
    </location>
</feature>
<proteinExistence type="predicted"/>
<sequence>MIIDILLATYNGEKFIEEQLASISRQTYFEKCRIIISDDGSTDRTREIIQKFADRFSNVIVMNDKSTNRGAKERFEYLLSKSTADYVMFCDQDDIWLPKKIEYSYKNILRSEKLHGLVPTMGFSDLIVGDEDGNQTNKSLWSYQGLRVDNIDSFEKALAENKATGCTIIMNSLLRDLLLPFPDSVVMHDWWAYLICTAYGKPFVIPEIAIIYRQHGSNTVGARKKSKIDTINKMIRRDFSGVRQESNESLRQATAFIERFSNDLNSEKAQKLIRIIENRRITNIYRIPKNGYLKSGIIANIKWVIYHAI</sequence>
<dbReference type="GO" id="GO:0016740">
    <property type="term" value="F:transferase activity"/>
    <property type="evidence" value="ECO:0007669"/>
    <property type="project" value="UniProtKB-KW"/>
</dbReference>
<dbReference type="Proteomes" id="UP000645517">
    <property type="component" value="Unassembled WGS sequence"/>
</dbReference>
<gene>
    <name evidence="2" type="primary">cps2F</name>
    <name evidence="2" type="ORF">GCM10010842_15430</name>
</gene>
<dbReference type="InterPro" id="IPR029044">
    <property type="entry name" value="Nucleotide-diphossugar_trans"/>
</dbReference>
<dbReference type="PANTHER" id="PTHR22916">
    <property type="entry name" value="GLYCOSYLTRANSFERASE"/>
    <property type="match status" value="1"/>
</dbReference>
<protein>
    <submittedName>
        <fullName evidence="2">Glycosyl transferase</fullName>
    </submittedName>
</protein>
<dbReference type="PANTHER" id="PTHR22916:SF3">
    <property type="entry name" value="UDP-GLCNAC:BETAGAL BETA-1,3-N-ACETYLGLUCOSAMINYLTRANSFERASE-LIKE PROTEIN 1"/>
    <property type="match status" value="1"/>
</dbReference>
<name>A0ABQ2J0D0_9DEIO</name>
<keyword evidence="2" id="KW-0808">Transferase</keyword>